<dbReference type="InterPro" id="IPR017871">
    <property type="entry name" value="ABC_transporter-like_CS"/>
</dbReference>
<dbReference type="GO" id="GO:0016887">
    <property type="term" value="F:ATP hydrolysis activity"/>
    <property type="evidence" value="ECO:0007669"/>
    <property type="project" value="InterPro"/>
</dbReference>
<dbReference type="InterPro" id="IPR050095">
    <property type="entry name" value="ECF_ABC_transporter_ATP-bd"/>
</dbReference>
<comment type="similarity">
    <text evidence="2 10">Belongs to the ABC transporter superfamily.</text>
</comment>
<dbReference type="STRING" id="661089.ciss_08100"/>
<dbReference type="OrthoDB" id="9814634at2"/>
<evidence type="ECO:0000256" key="1">
    <source>
        <dbReference type="ARBA" id="ARBA00004202"/>
    </source>
</evidence>
<dbReference type="SUPFAM" id="SSF52540">
    <property type="entry name" value="P-loop containing nucleoside triphosphate hydrolases"/>
    <property type="match status" value="1"/>
</dbReference>
<evidence type="ECO:0000256" key="3">
    <source>
        <dbReference type="ARBA" id="ARBA00022448"/>
    </source>
</evidence>
<dbReference type="PROSITE" id="PS00211">
    <property type="entry name" value="ABC_TRANSPORTER_1"/>
    <property type="match status" value="1"/>
</dbReference>
<dbReference type="InterPro" id="IPR003439">
    <property type="entry name" value="ABC_transporter-like_ATP-bd"/>
</dbReference>
<comment type="subcellular location">
    <subcellularLocation>
        <location evidence="1 10">Cell membrane</location>
        <topology evidence="1 10">Peripheral membrane protein</topology>
    </subcellularLocation>
</comment>
<keyword evidence="13" id="KW-1185">Reference proteome</keyword>
<comment type="function">
    <text evidence="9">Probably part of an ABC transporter complex. Responsible for energy coupling to the transport system.</text>
</comment>
<dbReference type="GO" id="GO:0006824">
    <property type="term" value="P:cobalt ion transport"/>
    <property type="evidence" value="ECO:0007669"/>
    <property type="project" value="InterPro"/>
</dbReference>
<dbReference type="CDD" id="cd03225">
    <property type="entry name" value="ABC_cobalt_CbiO_domain1"/>
    <property type="match status" value="1"/>
</dbReference>
<keyword evidence="8 10" id="KW-0472">Membrane</keyword>
<reference evidence="13" key="1">
    <citation type="submission" date="2016-12" db="EMBL/GenBank/DDBJ databases">
        <title>Draft Genome Sequences od Carboxydothermus pertinax and islandicus, Hydrogenogenic Carboxydotrophic Bacteria.</title>
        <authorList>
            <person name="Fukuyama Y."/>
            <person name="Ohmae K."/>
            <person name="Yoneda Y."/>
            <person name="Yoshida T."/>
            <person name="Sako Y."/>
        </authorList>
    </citation>
    <scope>NUCLEOTIDE SEQUENCE [LARGE SCALE GENOMIC DNA]</scope>
    <source>
        <strain evidence="13">SET</strain>
    </source>
</reference>
<dbReference type="PANTHER" id="PTHR43553:SF24">
    <property type="entry name" value="ENERGY-COUPLING FACTOR TRANSPORTER ATP-BINDING PROTEIN ECFA1"/>
    <property type="match status" value="1"/>
</dbReference>
<dbReference type="GO" id="GO:0005524">
    <property type="term" value="F:ATP binding"/>
    <property type="evidence" value="ECO:0007669"/>
    <property type="project" value="UniProtKB-UniRule"/>
</dbReference>
<evidence type="ECO:0000256" key="8">
    <source>
        <dbReference type="ARBA" id="ARBA00023136"/>
    </source>
</evidence>
<comment type="caution">
    <text evidence="12">The sequence shown here is derived from an EMBL/GenBank/DDBJ whole genome shotgun (WGS) entry which is preliminary data.</text>
</comment>
<dbReference type="GO" id="GO:0042626">
    <property type="term" value="F:ATPase-coupled transmembrane transporter activity"/>
    <property type="evidence" value="ECO:0007669"/>
    <property type="project" value="TreeGrafter"/>
</dbReference>
<dbReference type="PANTHER" id="PTHR43553">
    <property type="entry name" value="HEAVY METAL TRANSPORTER"/>
    <property type="match status" value="1"/>
</dbReference>
<dbReference type="EMBL" id="BDJL01000019">
    <property type="protein sequence ID" value="GAV24877.1"/>
    <property type="molecule type" value="Genomic_DNA"/>
</dbReference>
<evidence type="ECO:0000256" key="7">
    <source>
        <dbReference type="ARBA" id="ARBA00022967"/>
    </source>
</evidence>
<dbReference type="InterPro" id="IPR003593">
    <property type="entry name" value="AAA+_ATPase"/>
</dbReference>
<dbReference type="FunFam" id="3.40.50.300:FF:000224">
    <property type="entry name" value="Energy-coupling factor transporter ATP-binding protein EcfA"/>
    <property type="match status" value="1"/>
</dbReference>
<keyword evidence="3 10" id="KW-0813">Transport</keyword>
<evidence type="ECO:0000256" key="5">
    <source>
        <dbReference type="ARBA" id="ARBA00022741"/>
    </source>
</evidence>
<accession>A0A1L8D185</accession>
<dbReference type="SMART" id="SM00382">
    <property type="entry name" value="AAA"/>
    <property type="match status" value="1"/>
</dbReference>
<evidence type="ECO:0000256" key="10">
    <source>
        <dbReference type="RuleBase" id="RU364103"/>
    </source>
</evidence>
<protein>
    <recommendedName>
        <fullName evidence="10">ABC transporter ATP-binding protein</fullName>
    </recommendedName>
</protein>
<dbReference type="InterPro" id="IPR015856">
    <property type="entry name" value="ABC_transpr_CbiO/EcfA_su"/>
</dbReference>
<dbReference type="PROSITE" id="PS50893">
    <property type="entry name" value="ABC_TRANSPORTER_2"/>
    <property type="match status" value="1"/>
</dbReference>
<dbReference type="GO" id="GO:0043190">
    <property type="term" value="C:ATP-binding cassette (ABC) transporter complex"/>
    <property type="evidence" value="ECO:0007669"/>
    <property type="project" value="TreeGrafter"/>
</dbReference>
<dbReference type="InterPro" id="IPR005876">
    <property type="entry name" value="Co_trans_ATP-bd"/>
</dbReference>
<evidence type="ECO:0000256" key="2">
    <source>
        <dbReference type="ARBA" id="ARBA00005417"/>
    </source>
</evidence>
<organism evidence="12 13">
    <name type="scientific">Carboxydothermus islandicus</name>
    <dbReference type="NCBI Taxonomy" id="661089"/>
    <lineage>
        <taxon>Bacteria</taxon>
        <taxon>Bacillati</taxon>
        <taxon>Bacillota</taxon>
        <taxon>Clostridia</taxon>
        <taxon>Thermoanaerobacterales</taxon>
        <taxon>Thermoanaerobacteraceae</taxon>
        <taxon>Carboxydothermus</taxon>
    </lineage>
</organism>
<dbReference type="AlphaFoldDB" id="A0A1L8D185"/>
<keyword evidence="7" id="KW-1278">Translocase</keyword>
<sequence length="270" mass="30276">MKIAVEIENLMFFYPDGNKALDGVSFVVPERSKTVILGPNGAGKSTLLLHLNGLYTPNRGKVRIFGKLINAENIREIRKKVGLVFQDPDDQLFASTIFDDVAFGPQNLELDKKEILRRVEEALKAVDMWDLRDRPPHHLSLGQKKRAAIAGVLAMEPDIVVLDEPMAYLDPRGQEEITAILNRLNNEGKTVIVSTHDLDWALEWADYVVILNAGRVMAEGDKSILTNRRLLEQNGLKAPLLVTLFEDFEGKLGIPTSLKEAKQKLKKIML</sequence>
<dbReference type="Pfam" id="PF00005">
    <property type="entry name" value="ABC_tran"/>
    <property type="match status" value="1"/>
</dbReference>
<evidence type="ECO:0000313" key="12">
    <source>
        <dbReference type="EMBL" id="GAV24877.1"/>
    </source>
</evidence>
<name>A0A1L8D185_9THEO</name>
<proteinExistence type="inferred from homology"/>
<dbReference type="NCBIfam" id="TIGR01166">
    <property type="entry name" value="cbiO"/>
    <property type="match status" value="1"/>
</dbReference>
<dbReference type="InterPro" id="IPR027417">
    <property type="entry name" value="P-loop_NTPase"/>
</dbReference>
<evidence type="ECO:0000313" key="13">
    <source>
        <dbReference type="Proteomes" id="UP000187338"/>
    </source>
</evidence>
<gene>
    <name evidence="12" type="ORF">ciss_08100</name>
</gene>
<evidence type="ECO:0000256" key="9">
    <source>
        <dbReference type="ARBA" id="ARBA00025157"/>
    </source>
</evidence>
<feature type="domain" description="ABC transporter" evidence="11">
    <location>
        <begin position="5"/>
        <end position="238"/>
    </location>
</feature>
<dbReference type="RefSeq" id="WP_075865061.1">
    <property type="nucleotide sequence ID" value="NZ_BDJL01000019.1"/>
</dbReference>
<keyword evidence="4 10" id="KW-1003">Cell membrane</keyword>
<keyword evidence="5 10" id="KW-0547">Nucleotide-binding</keyword>
<dbReference type="Proteomes" id="UP000187338">
    <property type="component" value="Unassembled WGS sequence"/>
</dbReference>
<evidence type="ECO:0000256" key="4">
    <source>
        <dbReference type="ARBA" id="ARBA00022475"/>
    </source>
</evidence>
<evidence type="ECO:0000259" key="11">
    <source>
        <dbReference type="PROSITE" id="PS50893"/>
    </source>
</evidence>
<comment type="function">
    <text evidence="10">Part of an ABC transporter complex. Responsible for energy coupling to the transport system.</text>
</comment>
<keyword evidence="6 10" id="KW-0067">ATP-binding</keyword>
<dbReference type="Gene3D" id="3.40.50.300">
    <property type="entry name" value="P-loop containing nucleotide triphosphate hydrolases"/>
    <property type="match status" value="1"/>
</dbReference>
<evidence type="ECO:0000256" key="6">
    <source>
        <dbReference type="ARBA" id="ARBA00022840"/>
    </source>
</evidence>